<keyword evidence="6" id="KW-0238">DNA-binding</keyword>
<gene>
    <name evidence="9" type="ORF">C7380_101232</name>
</gene>
<feature type="domain" description="HTH dtxR-type" evidence="8">
    <location>
        <begin position="3"/>
        <end position="64"/>
    </location>
</feature>
<comment type="similarity">
    <text evidence="2">Belongs to the DtxR/MntR family.</text>
</comment>
<evidence type="ECO:0000256" key="6">
    <source>
        <dbReference type="ARBA" id="ARBA00023125"/>
    </source>
</evidence>
<evidence type="ECO:0000256" key="5">
    <source>
        <dbReference type="ARBA" id="ARBA00023015"/>
    </source>
</evidence>
<comment type="subunit">
    <text evidence="3">Homodimer.</text>
</comment>
<dbReference type="InterPro" id="IPR008988">
    <property type="entry name" value="Transcriptional_repressor_C"/>
</dbReference>
<dbReference type="InterPro" id="IPR036388">
    <property type="entry name" value="WH-like_DNA-bd_sf"/>
</dbReference>
<evidence type="ECO:0000259" key="8">
    <source>
        <dbReference type="PROSITE" id="PS50944"/>
    </source>
</evidence>
<dbReference type="Gene3D" id="2.30.30.90">
    <property type="match status" value="1"/>
</dbReference>
<evidence type="ECO:0000256" key="1">
    <source>
        <dbReference type="ARBA" id="ARBA00004496"/>
    </source>
</evidence>
<dbReference type="EMBL" id="QGGI01000001">
    <property type="protein sequence ID" value="PWJ96658.1"/>
    <property type="molecule type" value="Genomic_DNA"/>
</dbReference>
<dbReference type="Proteomes" id="UP000245921">
    <property type="component" value="Unassembled WGS sequence"/>
</dbReference>
<dbReference type="GO" id="GO:0046983">
    <property type="term" value="F:protein dimerization activity"/>
    <property type="evidence" value="ECO:0007669"/>
    <property type="project" value="InterPro"/>
</dbReference>
<keyword evidence="5" id="KW-0805">Transcription regulation</keyword>
<evidence type="ECO:0000256" key="7">
    <source>
        <dbReference type="ARBA" id="ARBA00023163"/>
    </source>
</evidence>
<dbReference type="SUPFAM" id="SSF50037">
    <property type="entry name" value="C-terminal domain of transcriptional repressors"/>
    <property type="match status" value="1"/>
</dbReference>
<dbReference type="GO" id="GO:0005737">
    <property type="term" value="C:cytoplasm"/>
    <property type="evidence" value="ECO:0007669"/>
    <property type="project" value="UniProtKB-SubCell"/>
</dbReference>
<dbReference type="PROSITE" id="PS50944">
    <property type="entry name" value="HTH_DTXR"/>
    <property type="match status" value="1"/>
</dbReference>
<name>A0AA45HJS3_9BACT</name>
<dbReference type="Gene3D" id="1.10.60.10">
    <property type="entry name" value="Iron dependent repressor, metal binding and dimerisation domain"/>
    <property type="match status" value="1"/>
</dbReference>
<dbReference type="Pfam" id="PF02742">
    <property type="entry name" value="Fe_dep_repr_C"/>
    <property type="match status" value="1"/>
</dbReference>
<dbReference type="GO" id="GO:0003700">
    <property type="term" value="F:DNA-binding transcription factor activity"/>
    <property type="evidence" value="ECO:0007669"/>
    <property type="project" value="InterPro"/>
</dbReference>
<comment type="subcellular location">
    <subcellularLocation>
        <location evidence="1">Cytoplasm</location>
    </subcellularLocation>
</comment>
<dbReference type="SUPFAM" id="SSF47979">
    <property type="entry name" value="Iron-dependent repressor protein, dimerization domain"/>
    <property type="match status" value="1"/>
</dbReference>
<dbReference type="GO" id="GO:0046914">
    <property type="term" value="F:transition metal ion binding"/>
    <property type="evidence" value="ECO:0007669"/>
    <property type="project" value="InterPro"/>
</dbReference>
<evidence type="ECO:0000313" key="10">
    <source>
        <dbReference type="Proteomes" id="UP000245921"/>
    </source>
</evidence>
<dbReference type="PANTHER" id="PTHR33238:SF7">
    <property type="entry name" value="IRON-DEPENDENT TRANSCRIPTIONAL REGULATOR"/>
    <property type="match status" value="1"/>
</dbReference>
<dbReference type="Pfam" id="PF04023">
    <property type="entry name" value="FeoA"/>
    <property type="match status" value="1"/>
</dbReference>
<dbReference type="InterPro" id="IPR007167">
    <property type="entry name" value="Fe-transptr_FeoA-like"/>
</dbReference>
<dbReference type="SUPFAM" id="SSF46785">
    <property type="entry name" value="Winged helix' DNA-binding domain"/>
    <property type="match status" value="1"/>
</dbReference>
<proteinExistence type="inferred from homology"/>
<dbReference type="InterPro" id="IPR022687">
    <property type="entry name" value="HTH_DTXR"/>
</dbReference>
<protein>
    <submittedName>
        <fullName evidence="9">DtxR family iron (Metal) dependent repressor</fullName>
    </submittedName>
</protein>
<evidence type="ECO:0000256" key="4">
    <source>
        <dbReference type="ARBA" id="ARBA00023004"/>
    </source>
</evidence>
<organism evidence="9 10">
    <name type="scientific">Oceanotoga teriensis</name>
    <dbReference type="NCBI Taxonomy" id="515440"/>
    <lineage>
        <taxon>Bacteria</taxon>
        <taxon>Thermotogati</taxon>
        <taxon>Thermotogota</taxon>
        <taxon>Thermotogae</taxon>
        <taxon>Petrotogales</taxon>
        <taxon>Petrotogaceae</taxon>
        <taxon>Oceanotoga</taxon>
    </lineage>
</organism>
<dbReference type="AlphaFoldDB" id="A0AA45HJS3"/>
<dbReference type="RefSeq" id="WP_109603645.1">
    <property type="nucleotide sequence ID" value="NZ_JAMHJO010000001.1"/>
</dbReference>
<dbReference type="InterPro" id="IPR001367">
    <property type="entry name" value="Fe_dep_repressor"/>
</dbReference>
<dbReference type="InterPro" id="IPR050536">
    <property type="entry name" value="DtxR_MntR_Metal-Reg"/>
</dbReference>
<dbReference type="InterPro" id="IPR036390">
    <property type="entry name" value="WH_DNA-bd_sf"/>
</dbReference>
<dbReference type="SMART" id="SM00899">
    <property type="entry name" value="FeoA"/>
    <property type="match status" value="1"/>
</dbReference>
<keyword evidence="4" id="KW-0408">Iron</keyword>
<dbReference type="InterPro" id="IPR036421">
    <property type="entry name" value="Fe_dep_repressor_sf"/>
</dbReference>
<sequence length="220" mass="25354">MELSESLENYLLAIYEAQLENNIARVKDITELMSVKHTSAIDAIKKLKSISFVTYEKRGYVKLTQPGIIEAQKIYKNRMTIRSFLMNVLDISPFEAEELSCKMEHIKSEKLIQSMDILRNFIESNTEIKNKYKQYITNYKDKSSTFEKTLKDLKVGEKAKVLEVRGNEAIKRRLMVMGITSGIDVELLRKAPLGDPIEVLIRGYNVAIRKTEAENIILEK</sequence>
<dbReference type="SMART" id="SM00529">
    <property type="entry name" value="HTH_DTXR"/>
    <property type="match status" value="1"/>
</dbReference>
<dbReference type="Pfam" id="PF01325">
    <property type="entry name" value="Fe_dep_repress"/>
    <property type="match status" value="1"/>
</dbReference>
<evidence type="ECO:0000313" key="9">
    <source>
        <dbReference type="EMBL" id="PWJ96658.1"/>
    </source>
</evidence>
<dbReference type="InterPro" id="IPR038157">
    <property type="entry name" value="FeoA_core_dom"/>
</dbReference>
<dbReference type="Gene3D" id="1.10.10.10">
    <property type="entry name" value="Winged helix-like DNA-binding domain superfamily/Winged helix DNA-binding domain"/>
    <property type="match status" value="1"/>
</dbReference>
<keyword evidence="7" id="KW-0804">Transcription</keyword>
<reference evidence="9 10" key="1">
    <citation type="submission" date="2018-05" db="EMBL/GenBank/DDBJ databases">
        <title>Genomic Encyclopedia of Type Strains, Phase IV (KMG-IV): sequencing the most valuable type-strain genomes for metagenomic binning, comparative biology and taxonomic classification.</title>
        <authorList>
            <person name="Goeker M."/>
        </authorList>
    </citation>
    <scope>NUCLEOTIDE SEQUENCE [LARGE SCALE GENOMIC DNA]</scope>
    <source>
        <strain evidence="9 10">DSM 24906</strain>
    </source>
</reference>
<dbReference type="GO" id="GO:0003677">
    <property type="term" value="F:DNA binding"/>
    <property type="evidence" value="ECO:0007669"/>
    <property type="project" value="UniProtKB-KW"/>
</dbReference>
<evidence type="ECO:0000256" key="2">
    <source>
        <dbReference type="ARBA" id="ARBA00007871"/>
    </source>
</evidence>
<comment type="caution">
    <text evidence="9">The sequence shown here is derived from an EMBL/GenBank/DDBJ whole genome shotgun (WGS) entry which is preliminary data.</text>
</comment>
<dbReference type="PANTHER" id="PTHR33238">
    <property type="entry name" value="IRON (METAL) DEPENDENT REPRESSOR, DTXR FAMILY"/>
    <property type="match status" value="1"/>
</dbReference>
<keyword evidence="10" id="KW-1185">Reference proteome</keyword>
<dbReference type="InterPro" id="IPR022689">
    <property type="entry name" value="Iron_dep_repressor"/>
</dbReference>
<evidence type="ECO:0000256" key="3">
    <source>
        <dbReference type="ARBA" id="ARBA00011738"/>
    </source>
</evidence>
<accession>A0AA45HJS3</accession>